<keyword evidence="6" id="KW-0645">Protease</keyword>
<dbReference type="EMBL" id="JANLCJ010000004">
    <property type="protein sequence ID" value="MCS5734374.1"/>
    <property type="molecule type" value="Genomic_DNA"/>
</dbReference>
<dbReference type="CDD" id="cd09603">
    <property type="entry name" value="M1_APN_like"/>
    <property type="match status" value="1"/>
</dbReference>
<keyword evidence="9" id="KW-0862">Zinc</keyword>
<sequence length="579" mass="60562">MLAATGFDYWPLLLAGALVAIGAGVAWLLLRRGRRRTAVFAAIPLLVLALVASGGVSPSASYANAADCPTGTTAAPTLPPTTPPTTPPVDFEAGAAGIGDPYFPLDGNGGYDVQHYALDLAYDPETGVLSGTTTITAVATQNLSAFNLDFDTRAVDGTDAIAIGGITVDGTAADWSLATTQISAVTAQPQVEGSTDPDATPPRTELTVIPTAGILSGSTITTAVTYEGVPVTIDDAFGLAGVIRTTDGAVIVGQPRVAATWFPSNDHPADKATFSTRMTVPAGLQVVGNGSLASQTTEGATTTWDWEMDEPMATYLATATVGDYEITENDEGGISYYNAIAPGLYDLETETPGLSVGDVATSIFNDEPEVISFLSTAFGPYPFGEAGGIAIDNFSADPDDYLGYALENQTRPIYPSWAFPADADASTVVHELAHQWYGDSVSMERWSDIWLNEGFATYAEWLWAEAQGGPTTQQTFDAVYADPSSYGDPATFWSVVIGDPGPAGIFDGAIYGRGALTLQALRVQVGDPVFFAILQGWASENAGGSVSTAQFIDYAEQMSGQELAGFFDNWLFSPTQPAL</sequence>
<dbReference type="RefSeq" id="WP_259539247.1">
    <property type="nucleotide sequence ID" value="NZ_JANLCJ010000004.1"/>
</dbReference>
<dbReference type="Proteomes" id="UP001165586">
    <property type="component" value="Unassembled WGS sequence"/>
</dbReference>
<evidence type="ECO:0000256" key="9">
    <source>
        <dbReference type="ARBA" id="ARBA00022833"/>
    </source>
</evidence>
<evidence type="ECO:0000256" key="10">
    <source>
        <dbReference type="ARBA" id="ARBA00023049"/>
    </source>
</evidence>
<accession>A0ABT2H385</accession>
<dbReference type="Gene3D" id="1.10.390.10">
    <property type="entry name" value="Neutral Protease Domain 2"/>
    <property type="match status" value="1"/>
</dbReference>
<proteinExistence type="inferred from homology"/>
<reference evidence="16" key="1">
    <citation type="submission" date="2022-08" db="EMBL/GenBank/DDBJ databases">
        <authorList>
            <person name="Deng Y."/>
            <person name="Han X.-F."/>
            <person name="Zhang Y.-Q."/>
        </authorList>
    </citation>
    <scope>NUCLEOTIDE SEQUENCE</scope>
    <source>
        <strain evidence="16">CPCC 203386</strain>
    </source>
</reference>
<comment type="caution">
    <text evidence="16">The sequence shown here is derived from an EMBL/GenBank/DDBJ whole genome shotgun (WGS) entry which is preliminary data.</text>
</comment>
<keyword evidence="10" id="KW-0482">Metalloprotease</keyword>
<dbReference type="Pfam" id="PF01433">
    <property type="entry name" value="Peptidase_M1"/>
    <property type="match status" value="1"/>
</dbReference>
<feature type="transmembrane region" description="Helical" evidence="13">
    <location>
        <begin position="12"/>
        <end position="30"/>
    </location>
</feature>
<dbReference type="InterPro" id="IPR014782">
    <property type="entry name" value="Peptidase_M1_dom"/>
</dbReference>
<evidence type="ECO:0000256" key="1">
    <source>
        <dbReference type="ARBA" id="ARBA00000098"/>
    </source>
</evidence>
<evidence type="ECO:0000256" key="13">
    <source>
        <dbReference type="SAM" id="Phobius"/>
    </source>
</evidence>
<protein>
    <recommendedName>
        <fullName evidence="5">Aminopeptidase N</fullName>
        <ecNumber evidence="4">3.4.11.2</ecNumber>
    </recommendedName>
    <alternativeName>
        <fullName evidence="11">Alanine aminopeptidase</fullName>
    </alternativeName>
    <alternativeName>
        <fullName evidence="12">Lysyl aminopeptidase</fullName>
    </alternativeName>
</protein>
<evidence type="ECO:0000259" key="14">
    <source>
        <dbReference type="Pfam" id="PF01433"/>
    </source>
</evidence>
<evidence type="ECO:0000256" key="5">
    <source>
        <dbReference type="ARBA" id="ARBA00015611"/>
    </source>
</evidence>
<keyword evidence="13" id="KW-1133">Transmembrane helix</keyword>
<gene>
    <name evidence="16" type="ORF">N1032_11560</name>
</gene>
<dbReference type="InterPro" id="IPR027268">
    <property type="entry name" value="Peptidase_M4/M1_CTD_sf"/>
</dbReference>
<dbReference type="EC" id="3.4.11.2" evidence="4"/>
<evidence type="ECO:0000313" key="16">
    <source>
        <dbReference type="EMBL" id="MCS5734374.1"/>
    </source>
</evidence>
<evidence type="ECO:0000313" key="17">
    <source>
        <dbReference type="Proteomes" id="UP001165586"/>
    </source>
</evidence>
<dbReference type="PRINTS" id="PR00756">
    <property type="entry name" value="ALADIPTASE"/>
</dbReference>
<evidence type="ECO:0000256" key="11">
    <source>
        <dbReference type="ARBA" id="ARBA00029811"/>
    </source>
</evidence>
<keyword evidence="13" id="KW-0812">Transmembrane</keyword>
<feature type="transmembrane region" description="Helical" evidence="13">
    <location>
        <begin position="37"/>
        <end position="56"/>
    </location>
</feature>
<evidence type="ECO:0000256" key="12">
    <source>
        <dbReference type="ARBA" id="ARBA00031533"/>
    </source>
</evidence>
<dbReference type="InterPro" id="IPR045357">
    <property type="entry name" value="Aminopeptidase_N-like_N"/>
</dbReference>
<keyword evidence="7" id="KW-0479">Metal-binding</keyword>
<keyword evidence="17" id="KW-1185">Reference proteome</keyword>
<comment type="similarity">
    <text evidence="3">Belongs to the peptidase M1 family.</text>
</comment>
<keyword evidence="8" id="KW-0378">Hydrolase</keyword>
<dbReference type="Pfam" id="PF17900">
    <property type="entry name" value="Peptidase_M1_N"/>
    <property type="match status" value="1"/>
</dbReference>
<evidence type="ECO:0000256" key="2">
    <source>
        <dbReference type="ARBA" id="ARBA00001947"/>
    </source>
</evidence>
<dbReference type="PANTHER" id="PTHR11533">
    <property type="entry name" value="PROTEASE M1 ZINC METALLOPROTEASE"/>
    <property type="match status" value="1"/>
</dbReference>
<organism evidence="16 17">
    <name type="scientific">Herbiconiux daphne</name>
    <dbReference type="NCBI Taxonomy" id="2970914"/>
    <lineage>
        <taxon>Bacteria</taxon>
        <taxon>Bacillati</taxon>
        <taxon>Actinomycetota</taxon>
        <taxon>Actinomycetes</taxon>
        <taxon>Micrococcales</taxon>
        <taxon>Microbacteriaceae</taxon>
        <taxon>Herbiconiux</taxon>
    </lineage>
</organism>
<dbReference type="PANTHER" id="PTHR11533:SF297">
    <property type="entry name" value="AMINOPEPTIDASE N"/>
    <property type="match status" value="1"/>
</dbReference>
<evidence type="ECO:0000259" key="15">
    <source>
        <dbReference type="Pfam" id="PF17900"/>
    </source>
</evidence>
<keyword evidence="13" id="KW-0472">Membrane</keyword>
<dbReference type="SUPFAM" id="SSF55486">
    <property type="entry name" value="Metalloproteases ('zincins'), catalytic domain"/>
    <property type="match status" value="1"/>
</dbReference>
<dbReference type="SUPFAM" id="SSF63737">
    <property type="entry name" value="Leukotriene A4 hydrolase N-terminal domain"/>
    <property type="match status" value="1"/>
</dbReference>
<evidence type="ECO:0000256" key="4">
    <source>
        <dbReference type="ARBA" id="ARBA00012564"/>
    </source>
</evidence>
<evidence type="ECO:0000256" key="3">
    <source>
        <dbReference type="ARBA" id="ARBA00010136"/>
    </source>
</evidence>
<dbReference type="Gene3D" id="2.60.40.1730">
    <property type="entry name" value="tricorn interacting facor f3 domain"/>
    <property type="match status" value="1"/>
</dbReference>
<dbReference type="InterPro" id="IPR042097">
    <property type="entry name" value="Aminopeptidase_N-like_N_sf"/>
</dbReference>
<dbReference type="InterPro" id="IPR050344">
    <property type="entry name" value="Peptidase_M1_aminopeptidases"/>
</dbReference>
<evidence type="ECO:0000256" key="8">
    <source>
        <dbReference type="ARBA" id="ARBA00022801"/>
    </source>
</evidence>
<feature type="domain" description="Peptidase M1 membrane alanine aminopeptidase" evidence="14">
    <location>
        <begin position="367"/>
        <end position="570"/>
    </location>
</feature>
<name>A0ABT2H385_9MICO</name>
<evidence type="ECO:0000256" key="7">
    <source>
        <dbReference type="ARBA" id="ARBA00022723"/>
    </source>
</evidence>
<dbReference type="InterPro" id="IPR001930">
    <property type="entry name" value="Peptidase_M1"/>
</dbReference>
<comment type="catalytic activity">
    <reaction evidence="1">
        <text>Release of an N-terminal amino acid, Xaa-|-Yaa- from a peptide, amide or arylamide. Xaa is preferably Ala, but may be most amino acids including Pro (slow action). When a terminal hydrophobic residue is followed by a prolyl residue, the two may be released as an intact Xaa-Pro dipeptide.</text>
        <dbReference type="EC" id="3.4.11.2"/>
    </reaction>
</comment>
<comment type="cofactor">
    <cofactor evidence="2">
        <name>Zn(2+)</name>
        <dbReference type="ChEBI" id="CHEBI:29105"/>
    </cofactor>
</comment>
<evidence type="ECO:0000256" key="6">
    <source>
        <dbReference type="ARBA" id="ARBA00022670"/>
    </source>
</evidence>
<feature type="domain" description="Aminopeptidase N-like N-terminal" evidence="15">
    <location>
        <begin position="114"/>
        <end position="316"/>
    </location>
</feature>